<evidence type="ECO:0000256" key="1">
    <source>
        <dbReference type="SAM" id="MobiDB-lite"/>
    </source>
</evidence>
<dbReference type="GO" id="GO:0016887">
    <property type="term" value="F:ATP hydrolysis activity"/>
    <property type="evidence" value="ECO:0007669"/>
    <property type="project" value="InterPro"/>
</dbReference>
<keyword evidence="2" id="KW-1133">Transmembrane helix</keyword>
<feature type="transmembrane region" description="Helical" evidence="2">
    <location>
        <begin position="295"/>
        <end position="314"/>
    </location>
</feature>
<dbReference type="InterPro" id="IPR007730">
    <property type="entry name" value="SPOR-like_dom"/>
</dbReference>
<dbReference type="PROSITE" id="PS51724">
    <property type="entry name" value="SPOR"/>
    <property type="match status" value="1"/>
</dbReference>
<dbReference type="PANTHER" id="PTHR35894">
    <property type="entry name" value="GENERAL SECRETION PATHWAY PROTEIN A-RELATED"/>
    <property type="match status" value="1"/>
</dbReference>
<keyword evidence="2" id="KW-0472">Membrane</keyword>
<reference evidence="4 5" key="1">
    <citation type="submission" date="2019-03" db="EMBL/GenBank/DDBJ databases">
        <title>Metabolic potential of uncultured bacteria and archaea associated with petroleum seepage in deep-sea sediments.</title>
        <authorList>
            <person name="Dong X."/>
            <person name="Hubert C."/>
        </authorList>
    </citation>
    <scope>NUCLEOTIDE SEQUENCE [LARGE SCALE GENOMIC DNA]</scope>
    <source>
        <strain evidence="4">E29_bin52</strain>
    </source>
</reference>
<proteinExistence type="predicted"/>
<keyword evidence="2" id="KW-0812">Transmembrane</keyword>
<dbReference type="AlphaFoldDB" id="A0A523VV78"/>
<dbReference type="Proteomes" id="UP000319130">
    <property type="component" value="Unassembled WGS sequence"/>
</dbReference>
<evidence type="ECO:0000313" key="5">
    <source>
        <dbReference type="Proteomes" id="UP000319130"/>
    </source>
</evidence>
<dbReference type="Gene3D" id="3.40.50.300">
    <property type="entry name" value="P-loop containing nucleotide triphosphate hydrolases"/>
    <property type="match status" value="1"/>
</dbReference>
<comment type="caution">
    <text evidence="4">The sequence shown here is derived from an EMBL/GenBank/DDBJ whole genome shotgun (WGS) entry which is preliminary data.</text>
</comment>
<dbReference type="InterPro" id="IPR049945">
    <property type="entry name" value="AAA_22"/>
</dbReference>
<dbReference type="InterPro" id="IPR052026">
    <property type="entry name" value="ExeA_AAA_ATPase_DNA-bind"/>
</dbReference>
<organism evidence="4 5">
    <name type="scientific">Aerophobetes bacterium</name>
    <dbReference type="NCBI Taxonomy" id="2030807"/>
    <lineage>
        <taxon>Bacteria</taxon>
        <taxon>Candidatus Aerophobota</taxon>
    </lineage>
</organism>
<dbReference type="CDD" id="cd00009">
    <property type="entry name" value="AAA"/>
    <property type="match status" value="1"/>
</dbReference>
<feature type="region of interest" description="Disordered" evidence="1">
    <location>
        <begin position="339"/>
        <end position="361"/>
    </location>
</feature>
<dbReference type="InterPro" id="IPR036779">
    <property type="entry name" value="LysM_dom_sf"/>
</dbReference>
<dbReference type="InterPro" id="IPR036680">
    <property type="entry name" value="SPOR-like_sf"/>
</dbReference>
<feature type="domain" description="SPOR" evidence="3">
    <location>
        <begin position="437"/>
        <end position="517"/>
    </location>
</feature>
<dbReference type="Pfam" id="PF05036">
    <property type="entry name" value="SPOR"/>
    <property type="match status" value="1"/>
</dbReference>
<dbReference type="Pfam" id="PF13401">
    <property type="entry name" value="AAA_22"/>
    <property type="match status" value="1"/>
</dbReference>
<dbReference type="Gene3D" id="3.30.70.1070">
    <property type="entry name" value="Sporulation related repeat"/>
    <property type="match status" value="1"/>
</dbReference>
<dbReference type="SUPFAM" id="SSF52540">
    <property type="entry name" value="P-loop containing nucleoside triphosphate hydrolases"/>
    <property type="match status" value="1"/>
</dbReference>
<dbReference type="SMART" id="SM00382">
    <property type="entry name" value="AAA"/>
    <property type="match status" value="1"/>
</dbReference>
<dbReference type="CDD" id="cd00118">
    <property type="entry name" value="LysM"/>
    <property type="match status" value="1"/>
</dbReference>
<gene>
    <name evidence="4" type="ORF">E3J48_08670</name>
</gene>
<protein>
    <submittedName>
        <fullName evidence="4">DUF2075 domain-containing protein</fullName>
    </submittedName>
</protein>
<evidence type="ECO:0000259" key="3">
    <source>
        <dbReference type="PROSITE" id="PS51724"/>
    </source>
</evidence>
<dbReference type="SUPFAM" id="SSF110997">
    <property type="entry name" value="Sporulation related repeat"/>
    <property type="match status" value="1"/>
</dbReference>
<dbReference type="EMBL" id="SOIZ01000403">
    <property type="protein sequence ID" value="TET58655.1"/>
    <property type="molecule type" value="Genomic_DNA"/>
</dbReference>
<dbReference type="InterPro" id="IPR018392">
    <property type="entry name" value="LysM"/>
</dbReference>
<dbReference type="GO" id="GO:0042834">
    <property type="term" value="F:peptidoglycan binding"/>
    <property type="evidence" value="ECO:0007669"/>
    <property type="project" value="InterPro"/>
</dbReference>
<sequence>MYTDFYNLKEKPFNLTPSPRFLYLGETHKEALALVTYGVMERKGFILLTGEVGTGKTTIVQTLLKNLDSSVKSVYLSNPTLSPEDFLSYVASGLGLKTQFNSKGSFLVQFEDFLQKFLQHQQNVLLIVDEAQKLSLELLEEVRLLSNMETADEKLINIFLVGQPELNQKLRNPECRPLLQRISIRFHINPLSLIETDAYIKTRLTAAGARDLNIFSGEVIKTIHKYAQGYPRMINILGDNALLLGYSKGKKRITTAMIKECYNDLQLPESFLQKNPDSLTEREPKVPESVKERSYLRAAVLTLFLFILFSAGFFTSIGQQYLRTAELFYRELFNPDFSPKTIQPTPKSESPEEKSPDLYETPNNELLAKKANILRTEKRVITVKPGDTLLGLAVGIFGRADERTLEWIQRENPEIRDVNLIGVGQRIVFSKPPFLKNRHDPIYSVHIASFKPLKLAQSLFERLIEQGYEAYILPFAHPQKGKIFRIAVGAFNTKASAKYFGERLKNTGVVDYAEVISIDMM</sequence>
<evidence type="ECO:0000313" key="4">
    <source>
        <dbReference type="EMBL" id="TET58655.1"/>
    </source>
</evidence>
<dbReference type="InterPro" id="IPR003593">
    <property type="entry name" value="AAA+_ATPase"/>
</dbReference>
<evidence type="ECO:0000256" key="2">
    <source>
        <dbReference type="SAM" id="Phobius"/>
    </source>
</evidence>
<dbReference type="PANTHER" id="PTHR35894:SF1">
    <property type="entry name" value="PHOSPHORIBULOKINASE _ URIDINE KINASE FAMILY"/>
    <property type="match status" value="1"/>
</dbReference>
<dbReference type="Gene3D" id="3.10.350.10">
    <property type="entry name" value="LysM domain"/>
    <property type="match status" value="1"/>
</dbReference>
<accession>A0A523VV78</accession>
<name>A0A523VV78_UNCAE</name>
<dbReference type="InterPro" id="IPR027417">
    <property type="entry name" value="P-loop_NTPase"/>
</dbReference>